<proteinExistence type="inferred from homology"/>
<keyword evidence="3" id="KW-0472">Membrane</keyword>
<dbReference type="eggNOG" id="COG1450">
    <property type="taxonomic scope" value="Bacteria"/>
</dbReference>
<accession>U2Q0V1</accession>
<dbReference type="GO" id="GO:0016020">
    <property type="term" value="C:membrane"/>
    <property type="evidence" value="ECO:0007669"/>
    <property type="project" value="UniProtKB-SubCell"/>
</dbReference>
<dbReference type="GO" id="GO:0009306">
    <property type="term" value="P:protein secretion"/>
    <property type="evidence" value="ECO:0007669"/>
    <property type="project" value="InterPro"/>
</dbReference>
<feature type="region of interest" description="Disordered" evidence="5">
    <location>
        <begin position="80"/>
        <end position="127"/>
    </location>
</feature>
<dbReference type="PATRIC" id="fig|888055.3.peg.1252"/>
<comment type="subcellular location">
    <subcellularLocation>
        <location evidence="1">Membrane</location>
    </subcellularLocation>
</comment>
<evidence type="ECO:0000256" key="2">
    <source>
        <dbReference type="ARBA" id="ARBA00022729"/>
    </source>
</evidence>
<comment type="caution">
    <text evidence="7">The sequence shown here is derived from an EMBL/GenBank/DDBJ whole genome shotgun (WGS) entry which is preliminary data.</text>
</comment>
<comment type="similarity">
    <text evidence="4">Belongs to the bacterial secretin family.</text>
</comment>
<protein>
    <submittedName>
        <fullName evidence="7">Bacterial type II/III secretion system short domain protein</fullName>
    </submittedName>
</protein>
<organism evidence="7 8">
    <name type="scientific">Leptotrichia wadei (strain F0279)</name>
    <dbReference type="NCBI Taxonomy" id="888055"/>
    <lineage>
        <taxon>Bacteria</taxon>
        <taxon>Fusobacteriati</taxon>
        <taxon>Fusobacteriota</taxon>
        <taxon>Fusobacteriia</taxon>
        <taxon>Fusobacteriales</taxon>
        <taxon>Leptotrichiaceae</taxon>
        <taxon>Leptotrichia</taxon>
    </lineage>
</organism>
<dbReference type="InterPro" id="IPR050810">
    <property type="entry name" value="Bact_Secretion_Sys_Channel"/>
</dbReference>
<dbReference type="PANTHER" id="PTHR30332">
    <property type="entry name" value="PROBABLE GENERAL SECRETION PATHWAY PROTEIN D"/>
    <property type="match status" value="1"/>
</dbReference>
<dbReference type="PRINTS" id="PR00811">
    <property type="entry name" value="BCTERIALGSPD"/>
</dbReference>
<evidence type="ECO:0000313" key="8">
    <source>
        <dbReference type="Proteomes" id="UP000016626"/>
    </source>
</evidence>
<dbReference type="Pfam" id="PF00263">
    <property type="entry name" value="Secretin"/>
    <property type="match status" value="1"/>
</dbReference>
<evidence type="ECO:0000256" key="5">
    <source>
        <dbReference type="SAM" id="MobiDB-lite"/>
    </source>
</evidence>
<dbReference type="PANTHER" id="PTHR30332:SF24">
    <property type="entry name" value="SECRETIN GSPD-RELATED"/>
    <property type="match status" value="1"/>
</dbReference>
<feature type="compositionally biased region" description="Low complexity" evidence="5">
    <location>
        <begin position="98"/>
        <end position="110"/>
    </location>
</feature>
<evidence type="ECO:0000256" key="4">
    <source>
        <dbReference type="RuleBase" id="RU004003"/>
    </source>
</evidence>
<sequence length="425" mass="48284">MELFIIKKLERIKRLKLKKGGITILKGKRRFRFMTVLVLFSYFSGNNIFGAKMADYVNKSDVESAKKIFIYEVPKKVQTDKKKANDENKEKKNKQDSKNNQNVNKNNNSANKKEENKNKGKNQNQVQQTVKEIKKKTGEIDLEYRNGKDITEALNGFFGFEVIGIDNKIIFSGDENKIEEMKKIIKSLDKEKEQVIIKGTIIDTSSNLFERLGIDWSINSDNAGANKDNLVAKFLNGEVSIASIFSKGGKFLGIDFNLLKENGDIRIEAMPTLMIMENEEGELKVTEEVLVGEKKTTKNDTEYAEPIFSEAGIVFKINPEIRRINGVKKILLKIDTEISNFKLTSSYNASSGAKQKNQTKTTITLNNGGSTFIGGLKQDVSRETIRRVPVLSKIPIIGPLFKYRRNNREVRDIYIEIEAIIQDKT</sequence>
<evidence type="ECO:0000256" key="1">
    <source>
        <dbReference type="ARBA" id="ARBA00004370"/>
    </source>
</evidence>
<evidence type="ECO:0000259" key="6">
    <source>
        <dbReference type="Pfam" id="PF00263"/>
    </source>
</evidence>
<reference evidence="7 8" key="1">
    <citation type="submission" date="2013-06" db="EMBL/GenBank/DDBJ databases">
        <authorList>
            <person name="Weinstock G."/>
            <person name="Sodergren E."/>
            <person name="Lobos E.A."/>
            <person name="Fulton L."/>
            <person name="Fulton R."/>
            <person name="Courtney L."/>
            <person name="Fronick C."/>
            <person name="O'Laughlin M."/>
            <person name="Godfrey J."/>
            <person name="Wilson R.M."/>
            <person name="Miner T."/>
            <person name="Farmer C."/>
            <person name="Delehaunty K."/>
            <person name="Cordes M."/>
            <person name="Minx P."/>
            <person name="Tomlinson C."/>
            <person name="Chen J."/>
            <person name="Wollam A."/>
            <person name="Pepin K.H."/>
            <person name="Bhonagiri V."/>
            <person name="Zhang X."/>
            <person name="Warren W."/>
            <person name="Mitreva M."/>
            <person name="Mardis E.R."/>
            <person name="Wilson R.K."/>
        </authorList>
    </citation>
    <scope>NUCLEOTIDE SEQUENCE [LARGE SCALE GENOMIC DNA]</scope>
    <source>
        <strain evidence="7 8">F0279</strain>
    </source>
</reference>
<dbReference type="AlphaFoldDB" id="U2Q0V1"/>
<feature type="domain" description="Type II/III secretion system secretin-like" evidence="6">
    <location>
        <begin position="259"/>
        <end position="421"/>
    </location>
</feature>
<keyword evidence="2" id="KW-0732">Signal</keyword>
<dbReference type="EMBL" id="AWVM01000073">
    <property type="protein sequence ID" value="ERK49619.1"/>
    <property type="molecule type" value="Genomic_DNA"/>
</dbReference>
<evidence type="ECO:0000256" key="3">
    <source>
        <dbReference type="ARBA" id="ARBA00023136"/>
    </source>
</evidence>
<gene>
    <name evidence="7" type="ORF">HMPREF9015_01301</name>
</gene>
<evidence type="ECO:0000313" key="7">
    <source>
        <dbReference type="EMBL" id="ERK49619.1"/>
    </source>
</evidence>
<dbReference type="InterPro" id="IPR001775">
    <property type="entry name" value="GspD/PilQ"/>
</dbReference>
<feature type="compositionally biased region" description="Basic and acidic residues" evidence="5">
    <location>
        <begin position="80"/>
        <end position="97"/>
    </location>
</feature>
<dbReference type="Proteomes" id="UP000016626">
    <property type="component" value="Unassembled WGS sequence"/>
</dbReference>
<dbReference type="InterPro" id="IPR004846">
    <property type="entry name" value="T2SS/T3SS_dom"/>
</dbReference>
<name>U2Q0V1_LEPWF</name>
<dbReference type="GO" id="GO:0015627">
    <property type="term" value="C:type II protein secretion system complex"/>
    <property type="evidence" value="ECO:0007669"/>
    <property type="project" value="TreeGrafter"/>
</dbReference>
<dbReference type="HOGENOM" id="CLU_709410_0_0_0"/>